<proteinExistence type="predicted"/>
<dbReference type="Gene3D" id="2.130.10.130">
    <property type="entry name" value="Integrin alpha, N-terminal"/>
    <property type="match status" value="1"/>
</dbReference>
<dbReference type="SUPFAM" id="SSF51120">
    <property type="entry name" value="beta-Roll"/>
    <property type="match status" value="1"/>
</dbReference>
<dbReference type="InterPro" id="IPR028994">
    <property type="entry name" value="Integrin_alpha_N"/>
</dbReference>
<dbReference type="OrthoDB" id="465986at2"/>
<dbReference type="EMBL" id="LATL02000029">
    <property type="protein sequence ID" value="KKD34862.1"/>
    <property type="molecule type" value="Genomic_DNA"/>
</dbReference>
<accession>A0A0F5Y8A0</accession>
<keyword evidence="1" id="KW-0732">Signal</keyword>
<feature type="domain" description="Cadherin-like" evidence="2">
    <location>
        <begin position="284"/>
        <end position="375"/>
    </location>
</feature>
<dbReference type="AlphaFoldDB" id="A0A0F5Y8A0"/>
<dbReference type="PATRIC" id="fig|1637645.4.peg.531"/>
<dbReference type="InterPro" id="IPR001343">
    <property type="entry name" value="Hemolysn_Ca-bd"/>
</dbReference>
<protein>
    <recommendedName>
        <fullName evidence="2">Cadherin-like domain-containing protein</fullName>
    </recommendedName>
</protein>
<gene>
    <name evidence="3" type="ORF">WN50_28490</name>
</gene>
<evidence type="ECO:0000313" key="4">
    <source>
        <dbReference type="Proteomes" id="UP000033607"/>
    </source>
</evidence>
<evidence type="ECO:0000259" key="2">
    <source>
        <dbReference type="Pfam" id="PF17892"/>
    </source>
</evidence>
<dbReference type="InterPro" id="IPR011049">
    <property type="entry name" value="Serralysin-like_metalloprot_C"/>
</dbReference>
<evidence type="ECO:0000256" key="1">
    <source>
        <dbReference type="ARBA" id="ARBA00022729"/>
    </source>
</evidence>
<organism evidence="3 4">
    <name type="scientific">Limnoraphis robusta CS-951</name>
    <dbReference type="NCBI Taxonomy" id="1637645"/>
    <lineage>
        <taxon>Bacteria</taxon>
        <taxon>Bacillati</taxon>
        <taxon>Cyanobacteriota</taxon>
        <taxon>Cyanophyceae</taxon>
        <taxon>Oscillatoriophycideae</taxon>
        <taxon>Oscillatoriales</taxon>
        <taxon>Sirenicapillariaceae</taxon>
        <taxon>Limnoraphis</taxon>
    </lineage>
</organism>
<dbReference type="InterPro" id="IPR041690">
    <property type="entry name" value="Cadherin_5"/>
</dbReference>
<dbReference type="Pfam" id="PF13517">
    <property type="entry name" value="FG-GAP_3"/>
    <property type="match status" value="2"/>
</dbReference>
<dbReference type="PRINTS" id="PR00313">
    <property type="entry name" value="CABNDNGRPT"/>
</dbReference>
<evidence type="ECO:0000313" key="3">
    <source>
        <dbReference type="EMBL" id="KKD34862.1"/>
    </source>
</evidence>
<name>A0A0F5Y8A0_9CYAN</name>
<dbReference type="PANTHER" id="PTHR44103:SF1">
    <property type="entry name" value="PROPROTEIN CONVERTASE P"/>
    <property type="match status" value="1"/>
</dbReference>
<dbReference type="Gene3D" id="2.60.40.2810">
    <property type="match status" value="1"/>
</dbReference>
<dbReference type="Gene3D" id="2.150.10.10">
    <property type="entry name" value="Serralysin-like metalloprotease, C-terminal"/>
    <property type="match status" value="1"/>
</dbReference>
<reference evidence="3 4" key="1">
    <citation type="submission" date="2015-06" db="EMBL/GenBank/DDBJ databases">
        <title>Draft genome assembly of filamentous brackish cyanobacterium Limnoraphis robusta strain CS-951.</title>
        <authorList>
            <person name="Willis A."/>
            <person name="Parks M."/>
            <person name="Burford M.A."/>
        </authorList>
    </citation>
    <scope>NUCLEOTIDE SEQUENCE [LARGE SCALE GENOMIC DNA]</scope>
    <source>
        <strain evidence="3 4">CS-951</strain>
    </source>
</reference>
<dbReference type="InterPro" id="IPR013517">
    <property type="entry name" value="FG-GAP"/>
</dbReference>
<dbReference type="InterPro" id="IPR018511">
    <property type="entry name" value="Hemolysin-typ_Ca-bd_CS"/>
</dbReference>
<comment type="caution">
    <text evidence="3">The sequence shown here is derived from an EMBL/GenBank/DDBJ whole genome shotgun (WGS) entry which is preliminary data.</text>
</comment>
<dbReference type="PANTHER" id="PTHR44103">
    <property type="entry name" value="PROPROTEIN CONVERTASE P"/>
    <property type="match status" value="1"/>
</dbReference>
<dbReference type="GO" id="GO:0005509">
    <property type="term" value="F:calcium ion binding"/>
    <property type="evidence" value="ECO:0007669"/>
    <property type="project" value="InterPro"/>
</dbReference>
<dbReference type="Pfam" id="PF17892">
    <property type="entry name" value="Cadherin_5"/>
    <property type="match status" value="1"/>
</dbReference>
<sequence>MADPNFLSPVTNPFGLTNAVTFASPSFADIDGDGDFDAFVGNGDGDTLYFENTGTVSSPSLAASVTNPFGLTNVGFFASSTFADIDGDGDLDAFVGEKYGNALYFENTGTLSSPSLASSVTNPFGLSSSPDFYSSPTLADIDNDGDLDAFIGDFAGNTRYFENTGSASSPSFATPIANPFGLTTVGSPGIPGSASPTFADVDGDGDLDAFVGNIYGNALYFENTGSASSPSFATPLTNPFGLTDVGYYASPTFADVDGDGDLDAFVGNSDGNTLYFENVPAVANQPPVANDDSATGALNTAQTIPAADLLANDTDADGDTLTITAVGNAINGTVSLNTNGDVVFTSATGFSGNATFDYTVSDGIATDIGTVTVTVGNNFFGGNGKDTLTGTAGNDLISGGNGADELYGGAGNDTLGGDGNDNGPDLLDGGLGNDLLTGGNGPDIFVLAAGKGTDTITDFQTPDEFELASGLSFNDLSFSGNQIILTATSEVLAIVNGFDTTTLTSSDFMTV</sequence>
<dbReference type="PROSITE" id="PS00330">
    <property type="entry name" value="HEMOLYSIN_CALCIUM"/>
    <property type="match status" value="2"/>
</dbReference>
<dbReference type="Proteomes" id="UP000033607">
    <property type="component" value="Unassembled WGS sequence"/>
</dbReference>
<dbReference type="Pfam" id="PF00353">
    <property type="entry name" value="HemolysinCabind"/>
    <property type="match status" value="2"/>
</dbReference>
<dbReference type="SUPFAM" id="SSF69318">
    <property type="entry name" value="Integrin alpha N-terminal domain"/>
    <property type="match status" value="1"/>
</dbReference>
<dbReference type="RefSeq" id="WP_046281995.1">
    <property type="nucleotide sequence ID" value="NZ_LATL02000029.1"/>
</dbReference>